<name>A0A4R6IG60_9SPHI</name>
<dbReference type="EMBL" id="SNWM01000003">
    <property type="protein sequence ID" value="TDO21343.1"/>
    <property type="molecule type" value="Genomic_DNA"/>
</dbReference>
<dbReference type="AlphaFoldDB" id="A0A4R6IG60"/>
<keyword evidence="1" id="KW-0472">Membrane</keyword>
<proteinExistence type="predicted"/>
<organism evidence="2 3">
    <name type="scientific">Pedobacter duraquae</name>
    <dbReference type="NCBI Taxonomy" id="425511"/>
    <lineage>
        <taxon>Bacteria</taxon>
        <taxon>Pseudomonadati</taxon>
        <taxon>Bacteroidota</taxon>
        <taxon>Sphingobacteriia</taxon>
        <taxon>Sphingobacteriales</taxon>
        <taxon>Sphingobacteriaceae</taxon>
        <taxon>Pedobacter</taxon>
    </lineage>
</organism>
<keyword evidence="1" id="KW-1133">Transmembrane helix</keyword>
<reference evidence="2 3" key="1">
    <citation type="submission" date="2019-03" db="EMBL/GenBank/DDBJ databases">
        <title>Genomic Encyclopedia of Archaeal and Bacterial Type Strains, Phase II (KMG-II): from individual species to whole genera.</title>
        <authorList>
            <person name="Goeker M."/>
        </authorList>
    </citation>
    <scope>NUCLEOTIDE SEQUENCE [LARGE SCALE GENOMIC DNA]</scope>
    <source>
        <strain evidence="2 3">DSM 19034</strain>
    </source>
</reference>
<keyword evidence="3" id="KW-1185">Reference proteome</keyword>
<keyword evidence="1" id="KW-0812">Transmembrane</keyword>
<evidence type="ECO:0000313" key="2">
    <source>
        <dbReference type="EMBL" id="TDO21343.1"/>
    </source>
</evidence>
<gene>
    <name evidence="2" type="ORF">CLV32_2448</name>
</gene>
<feature type="transmembrane region" description="Helical" evidence="1">
    <location>
        <begin position="15"/>
        <end position="37"/>
    </location>
</feature>
<dbReference type="Proteomes" id="UP000295499">
    <property type="component" value="Unassembled WGS sequence"/>
</dbReference>
<sequence>MPLQPHISSKLNLKVGIISINWLSNLSQHLLFIWYMAREIKAVQCPKCGSTKKVELRKDYFKCLNCDTEYYIENDDVTITHNVNYNNAPLANNTPSKTPSIVVGILLLLFFSGFIISQFFSSKPANQYSTSESPTASKEVFRWSDRDLTTYTDAAGKPVVVIFGQRDYDNDEQAKKSGKYIAFYDPLTEKEVKVERLPNIPTTDRDEVEFMNFSNGEIYAITNDRTIFKLNTSNKALESLNQIMANRYPEFSSGIAKAEFVGDRNGDGFSIMSNEGKHYYYFPINGKVYNDKAYRQAQLDIATKDPNAKTKTYFTFSGVSSDYPDEESKLIRFTQKDNAGGPKDWPWFEVSDHYNYYGKYKSDFRFGEKLVISYKDLTPGRKYFATKILYTDKDFVLLSMSATAAEDANSSVQCLNANTGAIIFTLPFTEKISFDEQTSRYAGGFILKTYNEIYVIGMDGKLIRKFKIS</sequence>
<protein>
    <submittedName>
        <fullName evidence="2">Uncharacterized protein</fullName>
    </submittedName>
</protein>
<evidence type="ECO:0000313" key="3">
    <source>
        <dbReference type="Proteomes" id="UP000295499"/>
    </source>
</evidence>
<feature type="transmembrane region" description="Helical" evidence="1">
    <location>
        <begin position="101"/>
        <end position="120"/>
    </location>
</feature>
<accession>A0A4R6IG60</accession>
<evidence type="ECO:0000256" key="1">
    <source>
        <dbReference type="SAM" id="Phobius"/>
    </source>
</evidence>
<comment type="caution">
    <text evidence="2">The sequence shown here is derived from an EMBL/GenBank/DDBJ whole genome shotgun (WGS) entry which is preliminary data.</text>
</comment>